<dbReference type="Pfam" id="PF00293">
    <property type="entry name" value="NUDIX"/>
    <property type="match status" value="1"/>
</dbReference>
<evidence type="ECO:0000256" key="4">
    <source>
        <dbReference type="HAMAP-Rule" id="MF_00298"/>
    </source>
</evidence>
<evidence type="ECO:0000256" key="1">
    <source>
        <dbReference type="ARBA" id="ARBA00001936"/>
    </source>
</evidence>
<dbReference type="Gene3D" id="3.90.79.10">
    <property type="entry name" value="Nucleoside Triphosphate Pyrophosphohydrolase"/>
    <property type="match status" value="1"/>
</dbReference>
<dbReference type="Proteomes" id="UP000005324">
    <property type="component" value="Unassembled WGS sequence"/>
</dbReference>
<keyword evidence="3 4" id="KW-0378">Hydrolase</keyword>
<proteinExistence type="inferred from homology"/>
<dbReference type="OrthoDB" id="9816040at2"/>
<dbReference type="EC" id="3.6.1.-" evidence="4"/>
<organism evidence="6 7">
    <name type="scientific">Pseudoroseomonas cervicalis ATCC 49957</name>
    <dbReference type="NCBI Taxonomy" id="525371"/>
    <lineage>
        <taxon>Bacteria</taxon>
        <taxon>Pseudomonadati</taxon>
        <taxon>Pseudomonadota</taxon>
        <taxon>Alphaproteobacteria</taxon>
        <taxon>Acetobacterales</taxon>
        <taxon>Roseomonadaceae</taxon>
        <taxon>Roseomonas</taxon>
    </lineage>
</organism>
<dbReference type="AlphaFoldDB" id="D5RI83"/>
<dbReference type="RefSeq" id="WP_007003852.1">
    <property type="nucleotide sequence ID" value="NZ_GG770778.1"/>
</dbReference>
<dbReference type="GO" id="GO:0019693">
    <property type="term" value="P:ribose phosphate metabolic process"/>
    <property type="evidence" value="ECO:0007669"/>
    <property type="project" value="TreeGrafter"/>
</dbReference>
<evidence type="ECO:0000256" key="2">
    <source>
        <dbReference type="ARBA" id="ARBA00001946"/>
    </source>
</evidence>
<comment type="function">
    <text evidence="4">Accelerates the degradation of transcripts by removing pyrophosphate from the 5'-end of triphosphorylated RNA, leading to a more labile monophosphorylated state that can stimulate subsequent ribonuclease cleavage.</text>
</comment>
<dbReference type="NCBIfam" id="NF001938">
    <property type="entry name" value="PRK00714.1-5"/>
    <property type="match status" value="1"/>
</dbReference>
<dbReference type="PROSITE" id="PS51462">
    <property type="entry name" value="NUDIX"/>
    <property type="match status" value="1"/>
</dbReference>
<dbReference type="GO" id="GO:0008893">
    <property type="term" value="F:guanosine-3',5'-bis(diphosphate) 3'-diphosphatase activity"/>
    <property type="evidence" value="ECO:0007669"/>
    <property type="project" value="TreeGrafter"/>
</dbReference>
<comment type="caution">
    <text evidence="6">The sequence shown here is derived from an EMBL/GenBank/DDBJ whole genome shotgun (WGS) entry which is preliminary data.</text>
</comment>
<protein>
    <recommendedName>
        <fullName evidence="4">RNA pyrophosphohydrolase</fullName>
        <ecNumber evidence="4">3.6.1.-</ecNumber>
    </recommendedName>
    <alternativeName>
        <fullName evidence="4">(Di)nucleoside polyphosphate hydrolase</fullName>
    </alternativeName>
</protein>
<evidence type="ECO:0000313" key="6">
    <source>
        <dbReference type="EMBL" id="EFH12989.1"/>
    </source>
</evidence>
<comment type="cofactor">
    <cofactor evidence="1">
        <name>Mn(2+)</name>
        <dbReference type="ChEBI" id="CHEBI:29035"/>
    </cofactor>
</comment>
<dbReference type="EMBL" id="ADVL01000134">
    <property type="protein sequence ID" value="EFH12989.1"/>
    <property type="molecule type" value="Genomic_DNA"/>
</dbReference>
<dbReference type="InterPro" id="IPR020084">
    <property type="entry name" value="NUDIX_hydrolase_CS"/>
</dbReference>
<dbReference type="InterPro" id="IPR022927">
    <property type="entry name" value="RppH"/>
</dbReference>
<keyword evidence="7" id="KW-1185">Reference proteome</keyword>
<comment type="similarity">
    <text evidence="4">Belongs to the Nudix hydrolase family. RppH subfamily.</text>
</comment>
<evidence type="ECO:0000313" key="7">
    <source>
        <dbReference type="Proteomes" id="UP000005324"/>
    </source>
</evidence>
<sequence length="164" mass="18384">MTAELPYRRNVGAVLFHRDGRVLIARRADVAEAAWQWPQGGLDAGEDPAEAVLRELREEIGTASARILGEVPEWLNYDLPPELVGKALRGRYRGQSQKWFALGFTGDESEIRLDQDPHPEFSAWRWAALEEVPEIVVSFRQPIYRRVAAAFAPFKTWAAGGSAP</sequence>
<reference evidence="6 7" key="1">
    <citation type="submission" date="2010-04" db="EMBL/GenBank/DDBJ databases">
        <authorList>
            <person name="Qin X."/>
            <person name="Bachman B."/>
            <person name="Battles P."/>
            <person name="Bell A."/>
            <person name="Bess C."/>
            <person name="Bickham C."/>
            <person name="Chaboub L."/>
            <person name="Chen D."/>
            <person name="Coyle M."/>
            <person name="Deiros D.R."/>
            <person name="Dinh H."/>
            <person name="Forbes L."/>
            <person name="Fowler G."/>
            <person name="Francisco L."/>
            <person name="Fu Q."/>
            <person name="Gubbala S."/>
            <person name="Hale W."/>
            <person name="Han Y."/>
            <person name="Hemphill L."/>
            <person name="Highlander S.K."/>
            <person name="Hirani K."/>
            <person name="Hogues M."/>
            <person name="Jackson L."/>
            <person name="Jakkamsetti A."/>
            <person name="Javaid M."/>
            <person name="Jiang H."/>
            <person name="Korchina V."/>
            <person name="Kovar C."/>
            <person name="Lara F."/>
            <person name="Lee S."/>
            <person name="Mata R."/>
            <person name="Mathew T."/>
            <person name="Moen C."/>
            <person name="Morales K."/>
            <person name="Munidasa M."/>
            <person name="Nazareth L."/>
            <person name="Ngo R."/>
            <person name="Nguyen L."/>
            <person name="Okwuonu G."/>
            <person name="Ongeri F."/>
            <person name="Patil S."/>
            <person name="Petrosino J."/>
            <person name="Pham C."/>
            <person name="Pham P."/>
            <person name="Pu L.-L."/>
            <person name="Puazo M."/>
            <person name="Raj R."/>
            <person name="Reid J."/>
            <person name="Rouhana J."/>
            <person name="Saada N."/>
            <person name="Shang Y."/>
            <person name="Simmons D."/>
            <person name="Thornton R."/>
            <person name="Warren J."/>
            <person name="Weissenberger G."/>
            <person name="Zhang J."/>
            <person name="Zhang L."/>
            <person name="Zhou C."/>
            <person name="Zhu D."/>
            <person name="Muzny D."/>
            <person name="Worley K."/>
            <person name="Gibbs R."/>
        </authorList>
    </citation>
    <scope>NUCLEOTIDE SEQUENCE [LARGE SCALE GENOMIC DNA]</scope>
    <source>
        <strain evidence="6 7">ATCC 49957</strain>
    </source>
</reference>
<dbReference type="GO" id="GO:0006753">
    <property type="term" value="P:nucleoside phosphate metabolic process"/>
    <property type="evidence" value="ECO:0007669"/>
    <property type="project" value="TreeGrafter"/>
</dbReference>
<evidence type="ECO:0000259" key="5">
    <source>
        <dbReference type="PROSITE" id="PS51462"/>
    </source>
</evidence>
<dbReference type="GO" id="GO:0034432">
    <property type="term" value="F:bis(5'-adenosyl)-pentaphosphatase activity"/>
    <property type="evidence" value="ECO:0007669"/>
    <property type="project" value="TreeGrafter"/>
</dbReference>
<gene>
    <name evidence="4 6" type="primary">rppH</name>
    <name evidence="4" type="synonym">nudH</name>
    <name evidence="6" type="ORF">HMPREF0731_0793</name>
</gene>
<dbReference type="InterPro" id="IPR020476">
    <property type="entry name" value="Nudix_hydrolase"/>
</dbReference>
<evidence type="ECO:0000256" key="3">
    <source>
        <dbReference type="ARBA" id="ARBA00022801"/>
    </source>
</evidence>
<dbReference type="InterPro" id="IPR015797">
    <property type="entry name" value="NUDIX_hydrolase-like_dom_sf"/>
</dbReference>
<accession>D5RI83</accession>
<comment type="cofactor">
    <cofactor evidence="2">
        <name>Mg(2+)</name>
        <dbReference type="ChEBI" id="CHEBI:18420"/>
    </cofactor>
</comment>
<dbReference type="PRINTS" id="PR00502">
    <property type="entry name" value="NUDIXFAMILY"/>
</dbReference>
<dbReference type="PANTHER" id="PTHR11839:SF22">
    <property type="entry name" value="NUDIX HYDROLASE 26, CHLOROPLASTIC"/>
    <property type="match status" value="1"/>
</dbReference>
<name>D5RI83_9PROT</name>
<comment type="cofactor">
    <cofactor evidence="4">
        <name>a divalent metal cation</name>
        <dbReference type="ChEBI" id="CHEBI:60240"/>
    </cofactor>
</comment>
<dbReference type="HAMAP" id="MF_00298">
    <property type="entry name" value="Nudix_RppH"/>
    <property type="match status" value="1"/>
</dbReference>
<dbReference type="PROSITE" id="PS00893">
    <property type="entry name" value="NUDIX_BOX"/>
    <property type="match status" value="1"/>
</dbReference>
<feature type="short sequence motif" description="Nudix box" evidence="4">
    <location>
        <begin position="40"/>
        <end position="61"/>
    </location>
</feature>
<dbReference type="NCBIfam" id="NF001936">
    <property type="entry name" value="PRK00714.1-3"/>
    <property type="match status" value="1"/>
</dbReference>
<feature type="domain" description="Nudix hydrolase" evidence="5">
    <location>
        <begin position="6"/>
        <end position="149"/>
    </location>
</feature>
<dbReference type="InterPro" id="IPR000086">
    <property type="entry name" value="NUDIX_hydrolase_dom"/>
</dbReference>
<dbReference type="CDD" id="cd03671">
    <property type="entry name" value="NUDIX_Ap4A_hydrolase_plant_like"/>
    <property type="match status" value="1"/>
</dbReference>
<dbReference type="SUPFAM" id="SSF55811">
    <property type="entry name" value="Nudix"/>
    <property type="match status" value="1"/>
</dbReference>
<dbReference type="HOGENOM" id="CLU_087195_3_0_5"/>
<dbReference type="PANTHER" id="PTHR11839">
    <property type="entry name" value="UDP/ADP-SUGAR PYROPHOSPHATASE"/>
    <property type="match status" value="1"/>
</dbReference>